<reference evidence="2" key="1">
    <citation type="submission" date="2018-05" db="EMBL/GenBank/DDBJ databases">
        <authorList>
            <person name="Lanie J.A."/>
            <person name="Ng W.-L."/>
            <person name="Kazmierczak K.M."/>
            <person name="Andrzejewski T.M."/>
            <person name="Davidsen T.M."/>
            <person name="Wayne K.J."/>
            <person name="Tettelin H."/>
            <person name="Glass J.I."/>
            <person name="Rusch D."/>
            <person name="Podicherti R."/>
            <person name="Tsui H.-C.T."/>
            <person name="Winkler M.E."/>
        </authorList>
    </citation>
    <scope>NUCLEOTIDE SEQUENCE</scope>
</reference>
<proteinExistence type="predicted"/>
<accession>A0A381YIA2</accession>
<name>A0A381YIA2_9ZZZZ</name>
<evidence type="ECO:0000313" key="2">
    <source>
        <dbReference type="EMBL" id="SVA76243.1"/>
    </source>
</evidence>
<evidence type="ECO:0000259" key="1">
    <source>
        <dbReference type="Pfam" id="PF07995"/>
    </source>
</evidence>
<dbReference type="AlphaFoldDB" id="A0A381YIA2"/>
<dbReference type="PANTHER" id="PTHR19328:SF75">
    <property type="entry name" value="ALDOSE SUGAR DEHYDROGENASE YLII"/>
    <property type="match status" value="1"/>
</dbReference>
<protein>
    <recommendedName>
        <fullName evidence="1">Glucose/Sorbosone dehydrogenase domain-containing protein</fullName>
    </recommendedName>
</protein>
<organism evidence="2">
    <name type="scientific">marine metagenome</name>
    <dbReference type="NCBI Taxonomy" id="408172"/>
    <lineage>
        <taxon>unclassified sequences</taxon>
        <taxon>metagenomes</taxon>
        <taxon>ecological metagenomes</taxon>
    </lineage>
</organism>
<feature type="domain" description="Glucose/Sorbosone dehydrogenase" evidence="1">
    <location>
        <begin position="54"/>
        <end position="371"/>
    </location>
</feature>
<dbReference type="Pfam" id="PF07995">
    <property type="entry name" value="GSDH"/>
    <property type="match status" value="1"/>
</dbReference>
<dbReference type="EMBL" id="UINC01018203">
    <property type="protein sequence ID" value="SVA76243.1"/>
    <property type="molecule type" value="Genomic_DNA"/>
</dbReference>
<dbReference type="InterPro" id="IPR011042">
    <property type="entry name" value="6-blade_b-propeller_TolB-like"/>
</dbReference>
<dbReference type="SUPFAM" id="SSF50952">
    <property type="entry name" value="Soluble quinoprotein glucose dehydrogenase"/>
    <property type="match status" value="1"/>
</dbReference>
<sequence>MKKYFSLTVIICLLILNFSFAQDLEPFDQEGEDSILTEETNYEMELVFEDENIIWAIEFFEDNSILATVKSGSIFHYKDGTKTKINGVPDIYLRGQGGLMDIAFHPNFKENKWLYFSYASEDAGEKGGNTTIARAKLIEDSLVDLEVLYKGSPNSRKGQHFGGRLEFDNDNYLYFSIGDRGNRDVNPQNINLDGGKIYRINEDGTIPEDNPFFNNPNAKKAIYSYGHRNPQGMFKHPVTGEIWTNEHGPRGGDEINIIKKGKNYGWPKITYGINYSLTTITKDKSLPGMEQPLYYWLPSIAPSSFEYISSNIYPNWNGSLLAGALVFKHIERIGLKNNKVVSRSKIAEGLGRPRDVKQGPDGYIYVSIENKGIYKIIPKE</sequence>
<dbReference type="PANTHER" id="PTHR19328">
    <property type="entry name" value="HEDGEHOG-INTERACTING PROTEIN"/>
    <property type="match status" value="1"/>
</dbReference>
<dbReference type="InterPro" id="IPR011041">
    <property type="entry name" value="Quinoprot_gluc/sorb_DH_b-prop"/>
</dbReference>
<dbReference type="InterPro" id="IPR012938">
    <property type="entry name" value="Glc/Sorbosone_DH"/>
</dbReference>
<dbReference type="Gene3D" id="2.120.10.30">
    <property type="entry name" value="TolB, C-terminal domain"/>
    <property type="match status" value="1"/>
</dbReference>
<gene>
    <name evidence="2" type="ORF">METZ01_LOCUS129097</name>
</gene>